<keyword evidence="1" id="KW-0812">Transmembrane</keyword>
<accession>A0A1M6GZG0</accession>
<feature type="transmembrane region" description="Helical" evidence="1">
    <location>
        <begin position="42"/>
        <end position="60"/>
    </location>
</feature>
<feature type="transmembrane region" description="Helical" evidence="1">
    <location>
        <begin position="103"/>
        <end position="123"/>
    </location>
</feature>
<reference evidence="2 3" key="1">
    <citation type="submission" date="2016-11" db="EMBL/GenBank/DDBJ databases">
        <authorList>
            <person name="Jaros S."/>
            <person name="Januszkiewicz K."/>
            <person name="Wedrychowicz H."/>
        </authorList>
    </citation>
    <scope>NUCLEOTIDE SEQUENCE [LARGE SCALE GENOMIC DNA]</scope>
    <source>
        <strain evidence="2 3">DSM 18772</strain>
    </source>
</reference>
<dbReference type="EMBL" id="FQYR01000003">
    <property type="protein sequence ID" value="SHJ15318.1"/>
    <property type="molecule type" value="Genomic_DNA"/>
</dbReference>
<gene>
    <name evidence="2" type="ORF">SAMN02745181_1317</name>
</gene>
<protein>
    <submittedName>
        <fullName evidence="2">Uncharacterized protein</fullName>
    </submittedName>
</protein>
<dbReference type="InParanoid" id="A0A1M6GZG0"/>
<keyword evidence="1" id="KW-0472">Membrane</keyword>
<feature type="transmembrane region" description="Helical" evidence="1">
    <location>
        <begin position="81"/>
        <end position="97"/>
    </location>
</feature>
<keyword evidence="3" id="KW-1185">Reference proteome</keyword>
<feature type="transmembrane region" description="Helical" evidence="1">
    <location>
        <begin position="130"/>
        <end position="154"/>
    </location>
</feature>
<name>A0A1M6GZG0_9BACT</name>
<organism evidence="2 3">
    <name type="scientific">Rubritalea squalenifaciens DSM 18772</name>
    <dbReference type="NCBI Taxonomy" id="1123071"/>
    <lineage>
        <taxon>Bacteria</taxon>
        <taxon>Pseudomonadati</taxon>
        <taxon>Verrucomicrobiota</taxon>
        <taxon>Verrucomicrobiia</taxon>
        <taxon>Verrucomicrobiales</taxon>
        <taxon>Rubritaleaceae</taxon>
        <taxon>Rubritalea</taxon>
    </lineage>
</organism>
<dbReference type="AlphaFoldDB" id="A0A1M6GZG0"/>
<evidence type="ECO:0000256" key="1">
    <source>
        <dbReference type="SAM" id="Phobius"/>
    </source>
</evidence>
<evidence type="ECO:0000313" key="3">
    <source>
        <dbReference type="Proteomes" id="UP000184510"/>
    </source>
</evidence>
<keyword evidence="1" id="KW-1133">Transmembrane helix</keyword>
<evidence type="ECO:0000313" key="2">
    <source>
        <dbReference type="EMBL" id="SHJ15318.1"/>
    </source>
</evidence>
<proteinExistence type="predicted"/>
<sequence>MKLIGAIWGTIGVTYLIGKSITTLSGYAKEALDYELSTFQWVFLILYSIFMLVCEGYRGFQKKFCPRTAARVKYLYDNPRPLHVILAPFFCMGYFHADKKTKIIAISISLLILGVIFLMRNYCPQPWRGIIDVGVVLGLSYGIICFWVFVFLAFTSKNFNHSPHLPKK</sequence>
<dbReference type="RefSeq" id="WP_234991689.1">
    <property type="nucleotide sequence ID" value="NZ_FQYR01000003.1"/>
</dbReference>
<dbReference type="Proteomes" id="UP000184510">
    <property type="component" value="Unassembled WGS sequence"/>
</dbReference>